<sequence length="148" mass="16289">MNKVLLLGRLTADPELRQTQNNISVASFTVAVNRPFVKGAERQADFIDCVAWRNTAEFVCKYFNKGKPILVEGRLQVRSYEDKQGIKRRATDVVCDNVNFVEGAAKNEGTSSYSAPEPSSAHTDSGVAYSSGDVGDFQEVDGYDDLPF</sequence>
<evidence type="ECO:0000256" key="2">
    <source>
        <dbReference type="HAMAP-Rule" id="MF_00984"/>
    </source>
</evidence>
<dbReference type="PANTHER" id="PTHR10302">
    <property type="entry name" value="SINGLE-STRANDED DNA-BINDING PROTEIN"/>
    <property type="match status" value="1"/>
</dbReference>
<dbReference type="PANTHER" id="PTHR10302:SF27">
    <property type="entry name" value="SINGLE-STRANDED DNA-BINDING PROTEIN"/>
    <property type="match status" value="1"/>
</dbReference>
<evidence type="ECO:0000256" key="1">
    <source>
        <dbReference type="ARBA" id="ARBA00023125"/>
    </source>
</evidence>
<evidence type="ECO:0000256" key="4">
    <source>
        <dbReference type="SAM" id="MobiDB-lite"/>
    </source>
</evidence>
<dbReference type="AlphaFoldDB" id="A0A1H7ZUU3"/>
<evidence type="ECO:0000313" key="5">
    <source>
        <dbReference type="EMBL" id="SEM62392.1"/>
    </source>
</evidence>
<dbReference type="PROSITE" id="PS50935">
    <property type="entry name" value="SSB"/>
    <property type="match status" value="1"/>
</dbReference>
<reference evidence="5 6" key="1">
    <citation type="submission" date="2016-10" db="EMBL/GenBank/DDBJ databases">
        <authorList>
            <person name="de Groot N.N."/>
        </authorList>
    </citation>
    <scope>NUCLEOTIDE SEQUENCE [LARGE SCALE GENOMIC DNA]</scope>
    <source>
        <strain evidence="5 6">CGMCC 1.5070</strain>
    </source>
</reference>
<dbReference type="GO" id="GO:0003697">
    <property type="term" value="F:single-stranded DNA binding"/>
    <property type="evidence" value="ECO:0007669"/>
    <property type="project" value="UniProtKB-UniRule"/>
</dbReference>
<evidence type="ECO:0000256" key="3">
    <source>
        <dbReference type="PIRNR" id="PIRNR002070"/>
    </source>
</evidence>
<dbReference type="Pfam" id="PF00436">
    <property type="entry name" value="SSB"/>
    <property type="match status" value="1"/>
</dbReference>
<proteinExistence type="inferred from homology"/>
<feature type="region of interest" description="Disordered" evidence="4">
    <location>
        <begin position="106"/>
        <end position="148"/>
    </location>
</feature>
<feature type="compositionally biased region" description="Acidic residues" evidence="4">
    <location>
        <begin position="136"/>
        <end position="148"/>
    </location>
</feature>
<dbReference type="PIRSF" id="PIRSF002070">
    <property type="entry name" value="SSB"/>
    <property type="match status" value="1"/>
</dbReference>
<dbReference type="STRING" id="474960.SAMN05216180_0923"/>
<dbReference type="Proteomes" id="UP000199158">
    <property type="component" value="Unassembled WGS sequence"/>
</dbReference>
<dbReference type="RefSeq" id="WP_092752105.1">
    <property type="nucleotide sequence ID" value="NZ_FOCG01000001.1"/>
</dbReference>
<comment type="subunit">
    <text evidence="2">Homotetramer.</text>
</comment>
<protein>
    <recommendedName>
        <fullName evidence="2 3">Single-stranded DNA-binding protein</fullName>
        <shortName evidence="2">SSB</shortName>
    </recommendedName>
</protein>
<dbReference type="GO" id="GO:0009295">
    <property type="term" value="C:nucleoid"/>
    <property type="evidence" value="ECO:0007669"/>
    <property type="project" value="TreeGrafter"/>
</dbReference>
<dbReference type="InterPro" id="IPR012340">
    <property type="entry name" value="NA-bd_OB-fold"/>
</dbReference>
<dbReference type="EMBL" id="FOCG01000001">
    <property type="protein sequence ID" value="SEM62392.1"/>
    <property type="molecule type" value="Genomic_DNA"/>
</dbReference>
<dbReference type="SUPFAM" id="SSF50249">
    <property type="entry name" value="Nucleic acid-binding proteins"/>
    <property type="match status" value="1"/>
</dbReference>
<comment type="caution">
    <text evidence="2">Lacks conserved residue(s) required for the propagation of feature annotation.</text>
</comment>
<keyword evidence="1 2" id="KW-0238">DNA-binding</keyword>
<accession>A0A1H7ZUU3</accession>
<dbReference type="OrthoDB" id="9809878at2"/>
<dbReference type="CDD" id="cd04496">
    <property type="entry name" value="SSB_OBF"/>
    <property type="match status" value="1"/>
</dbReference>
<dbReference type="NCBIfam" id="TIGR00621">
    <property type="entry name" value="ssb"/>
    <property type="match status" value="1"/>
</dbReference>
<dbReference type="InterPro" id="IPR011344">
    <property type="entry name" value="ssDNA-bd"/>
</dbReference>
<dbReference type="Gene3D" id="2.40.50.140">
    <property type="entry name" value="Nucleic acid-binding proteins"/>
    <property type="match status" value="1"/>
</dbReference>
<dbReference type="HAMAP" id="MF_00984">
    <property type="entry name" value="SSB"/>
    <property type="match status" value="1"/>
</dbReference>
<evidence type="ECO:0000313" key="6">
    <source>
        <dbReference type="Proteomes" id="UP000199158"/>
    </source>
</evidence>
<dbReference type="InterPro" id="IPR000424">
    <property type="entry name" value="Primosome_PriB/ssb"/>
</dbReference>
<organism evidence="5 6">
    <name type="scientific">Hydrogenoanaerobacterium saccharovorans</name>
    <dbReference type="NCBI Taxonomy" id="474960"/>
    <lineage>
        <taxon>Bacteria</taxon>
        <taxon>Bacillati</taxon>
        <taxon>Bacillota</taxon>
        <taxon>Clostridia</taxon>
        <taxon>Eubacteriales</taxon>
        <taxon>Oscillospiraceae</taxon>
        <taxon>Hydrogenoanaerobacterium</taxon>
    </lineage>
</organism>
<dbReference type="GO" id="GO:0006260">
    <property type="term" value="P:DNA replication"/>
    <property type="evidence" value="ECO:0007669"/>
    <property type="project" value="InterPro"/>
</dbReference>
<keyword evidence="6" id="KW-1185">Reference proteome</keyword>
<gene>
    <name evidence="5" type="ORF">SAMN05216180_0923</name>
</gene>
<name>A0A1H7ZUU3_9FIRM</name>